<evidence type="ECO:0000313" key="1">
    <source>
        <dbReference type="EMBL" id="KAH6935075.1"/>
    </source>
</evidence>
<sequence>MLLRVLVQERAEFEDVETSSRGKEEENRELEEGAEAADQQSKLGASDFLLSRFLPVPPALSHFAAPTLSRISYDVFVTSFPGRNRVKGSRANESSPAARGSSENSGRKKRSLENAASGEGRAMEHAFADDGSDQGRGKKKERMAVMGRECGARGKKEAQSMKRDIRCGRNEERVPVLP</sequence>
<reference evidence="1" key="1">
    <citation type="submission" date="2020-05" db="EMBL/GenBank/DDBJ databases">
        <title>Large-scale comparative analyses of tick genomes elucidate their genetic diversity and vector capacities.</title>
        <authorList>
            <person name="Jia N."/>
            <person name="Wang J."/>
            <person name="Shi W."/>
            <person name="Du L."/>
            <person name="Sun Y."/>
            <person name="Zhan W."/>
            <person name="Jiang J."/>
            <person name="Wang Q."/>
            <person name="Zhang B."/>
            <person name="Ji P."/>
            <person name="Sakyi L.B."/>
            <person name="Cui X."/>
            <person name="Yuan T."/>
            <person name="Jiang B."/>
            <person name="Yang W."/>
            <person name="Lam T.T.-Y."/>
            <person name="Chang Q."/>
            <person name="Ding S."/>
            <person name="Wang X."/>
            <person name="Zhu J."/>
            <person name="Ruan X."/>
            <person name="Zhao L."/>
            <person name="Wei J."/>
            <person name="Que T."/>
            <person name="Du C."/>
            <person name="Cheng J."/>
            <person name="Dai P."/>
            <person name="Han X."/>
            <person name="Huang E."/>
            <person name="Gao Y."/>
            <person name="Liu J."/>
            <person name="Shao H."/>
            <person name="Ye R."/>
            <person name="Li L."/>
            <person name="Wei W."/>
            <person name="Wang X."/>
            <person name="Wang C."/>
            <person name="Yang T."/>
            <person name="Huo Q."/>
            <person name="Li W."/>
            <person name="Guo W."/>
            <person name="Chen H."/>
            <person name="Zhou L."/>
            <person name="Ni X."/>
            <person name="Tian J."/>
            <person name="Zhou Y."/>
            <person name="Sheng Y."/>
            <person name="Liu T."/>
            <person name="Pan Y."/>
            <person name="Xia L."/>
            <person name="Li J."/>
            <person name="Zhao F."/>
            <person name="Cao W."/>
        </authorList>
    </citation>
    <scope>NUCLEOTIDE SEQUENCE</scope>
    <source>
        <strain evidence="1">Hyas-2018</strain>
    </source>
</reference>
<gene>
    <name evidence="1" type="ORF">HPB50_003334</name>
</gene>
<comment type="caution">
    <text evidence="1">The sequence shown here is derived from an EMBL/GenBank/DDBJ whole genome shotgun (WGS) entry which is preliminary data.</text>
</comment>
<evidence type="ECO:0000313" key="2">
    <source>
        <dbReference type="Proteomes" id="UP000821845"/>
    </source>
</evidence>
<keyword evidence="2" id="KW-1185">Reference proteome</keyword>
<accession>A0ACB7SKI4</accession>
<protein>
    <submittedName>
        <fullName evidence="1">Uncharacterized protein</fullName>
    </submittedName>
</protein>
<name>A0ACB7SKI4_HYAAI</name>
<dbReference type="EMBL" id="CM023483">
    <property type="protein sequence ID" value="KAH6935075.1"/>
    <property type="molecule type" value="Genomic_DNA"/>
</dbReference>
<proteinExistence type="predicted"/>
<organism evidence="1 2">
    <name type="scientific">Hyalomma asiaticum</name>
    <name type="common">Tick</name>
    <dbReference type="NCBI Taxonomy" id="266040"/>
    <lineage>
        <taxon>Eukaryota</taxon>
        <taxon>Metazoa</taxon>
        <taxon>Ecdysozoa</taxon>
        <taxon>Arthropoda</taxon>
        <taxon>Chelicerata</taxon>
        <taxon>Arachnida</taxon>
        <taxon>Acari</taxon>
        <taxon>Parasitiformes</taxon>
        <taxon>Ixodida</taxon>
        <taxon>Ixodoidea</taxon>
        <taxon>Ixodidae</taxon>
        <taxon>Hyalomminae</taxon>
        <taxon>Hyalomma</taxon>
    </lineage>
</organism>
<dbReference type="Proteomes" id="UP000821845">
    <property type="component" value="Chromosome 3"/>
</dbReference>